<gene>
    <name evidence="3" type="ORF">BOX15_Mlig006920g1</name>
</gene>
<protein>
    <submittedName>
        <fullName evidence="3">Uncharacterized protein</fullName>
    </submittedName>
</protein>
<dbReference type="AlphaFoldDB" id="A0A267FI01"/>
<feature type="compositionally biased region" description="Polar residues" evidence="1">
    <location>
        <begin position="534"/>
        <end position="547"/>
    </location>
</feature>
<keyword evidence="2" id="KW-0732">Signal</keyword>
<feature type="signal peptide" evidence="2">
    <location>
        <begin position="1"/>
        <end position="23"/>
    </location>
</feature>
<organism evidence="3 4">
    <name type="scientific">Macrostomum lignano</name>
    <dbReference type="NCBI Taxonomy" id="282301"/>
    <lineage>
        <taxon>Eukaryota</taxon>
        <taxon>Metazoa</taxon>
        <taxon>Spiralia</taxon>
        <taxon>Lophotrochozoa</taxon>
        <taxon>Platyhelminthes</taxon>
        <taxon>Rhabditophora</taxon>
        <taxon>Macrostomorpha</taxon>
        <taxon>Macrostomida</taxon>
        <taxon>Macrostomidae</taxon>
        <taxon>Macrostomum</taxon>
    </lineage>
</organism>
<feature type="chain" id="PRO_5012447504" evidence="2">
    <location>
        <begin position="24"/>
        <end position="665"/>
    </location>
</feature>
<reference evidence="3 4" key="1">
    <citation type="submission" date="2017-06" db="EMBL/GenBank/DDBJ databases">
        <title>A platform for efficient transgenesis in Macrostomum lignano, a flatworm model organism for stem cell research.</title>
        <authorList>
            <person name="Berezikov E."/>
        </authorList>
    </citation>
    <scope>NUCLEOTIDE SEQUENCE [LARGE SCALE GENOMIC DNA]</scope>
    <source>
        <strain evidence="3">DV1</strain>
        <tissue evidence="3">Whole organism</tissue>
    </source>
</reference>
<feature type="region of interest" description="Disordered" evidence="1">
    <location>
        <begin position="534"/>
        <end position="555"/>
    </location>
</feature>
<name>A0A267FI01_9PLAT</name>
<evidence type="ECO:0000256" key="2">
    <source>
        <dbReference type="SAM" id="SignalP"/>
    </source>
</evidence>
<comment type="caution">
    <text evidence="3">The sequence shown here is derived from an EMBL/GenBank/DDBJ whole genome shotgun (WGS) entry which is preliminary data.</text>
</comment>
<evidence type="ECO:0000313" key="4">
    <source>
        <dbReference type="Proteomes" id="UP000215902"/>
    </source>
</evidence>
<sequence>MFAIKLLLLLILTTLLLPTETAAALTDSATPVHQVSVSISSTRSIVYHGMQVPMFQNAGNSSSESRRYFFPPLALLDCSSLLVINPDNSATVRAKDSEVSNTTERPFESGTMLRLSILLWTDEFLSAATDQLTPPPDARFDDAPAHVELMPLTELTLNWSAQAHHWLGEDFGQRFRLIYGWQDAQRPLARVNFTVSCKNLDDCRFLMAQLGDTDGSAGQIFDLKYRIRCNTQRRLSVTLASRHLLRSPLFTQLNWLALKSSGVVLASEAAIDQLAGELRRAALDELQEQQTGEQRADSINSEALGALLADAELLLRRSPVRGASLTQWADQVFWQPPHNSRGLTDSPTSGALRPDMLAKLFNMLFTAEVGGLPGHVRPASDSVTLLTRLADDGELPAGAVAPLREFLASYNRPGAEAIPVDAACELATSLGSAVSWNAASVRFVPSPNVQLYQLDTRRLLGAGTFAMRDVVLHYRVSEQRDHVVPLCRAVHGSADYTKLTWEAQAKIMRMRYLELLRRANSASTELQRMATVMASSRADTGPSSSVRYRSADDSSELYPGADAGSIDGLWSKLQSLSNTVNRSIDAVKSAWQSHFANSFCVLANSGPPPRGMSCRTISFVIPKKSLRKGRFLNRQVRVGTGTAGQNLFEPIGGDFYRFQLRGCCQ</sequence>
<accession>A0A267FI01</accession>
<keyword evidence="4" id="KW-1185">Reference proteome</keyword>
<dbReference type="Proteomes" id="UP000215902">
    <property type="component" value="Unassembled WGS sequence"/>
</dbReference>
<evidence type="ECO:0000313" key="3">
    <source>
        <dbReference type="EMBL" id="PAA73398.1"/>
    </source>
</evidence>
<evidence type="ECO:0000256" key="1">
    <source>
        <dbReference type="SAM" id="MobiDB-lite"/>
    </source>
</evidence>
<proteinExistence type="predicted"/>
<dbReference type="EMBL" id="NIVC01001013">
    <property type="protein sequence ID" value="PAA73398.1"/>
    <property type="molecule type" value="Genomic_DNA"/>
</dbReference>